<accession>S8DUD8</accession>
<evidence type="ECO:0000313" key="2">
    <source>
        <dbReference type="Proteomes" id="UP000015241"/>
    </source>
</evidence>
<dbReference type="AlphaFoldDB" id="S8DUD8"/>
<dbReference type="STRING" id="743788.S8DUD8"/>
<dbReference type="EMBL" id="KE504221">
    <property type="protein sequence ID" value="EPS94843.1"/>
    <property type="molecule type" value="Genomic_DNA"/>
</dbReference>
<name>S8DUD8_FOMSC</name>
<keyword evidence="2" id="KW-1185">Reference proteome</keyword>
<proteinExistence type="predicted"/>
<evidence type="ECO:0000313" key="1">
    <source>
        <dbReference type="EMBL" id="EPS94843.1"/>
    </source>
</evidence>
<protein>
    <submittedName>
        <fullName evidence="1">Uncharacterized protein</fullName>
    </submittedName>
</protein>
<gene>
    <name evidence="1" type="ORF">FOMPIDRAFT_101869</name>
</gene>
<reference evidence="1 2" key="1">
    <citation type="journal article" date="2012" name="Science">
        <title>The Paleozoic origin of enzymatic lignin decomposition reconstructed from 31 fungal genomes.</title>
        <authorList>
            <person name="Floudas D."/>
            <person name="Binder M."/>
            <person name="Riley R."/>
            <person name="Barry K."/>
            <person name="Blanchette R.A."/>
            <person name="Henrissat B."/>
            <person name="Martinez A.T."/>
            <person name="Otillar R."/>
            <person name="Spatafora J.W."/>
            <person name="Yadav J.S."/>
            <person name="Aerts A."/>
            <person name="Benoit I."/>
            <person name="Boyd A."/>
            <person name="Carlson A."/>
            <person name="Copeland A."/>
            <person name="Coutinho P.M."/>
            <person name="de Vries R.P."/>
            <person name="Ferreira P."/>
            <person name="Findley K."/>
            <person name="Foster B."/>
            <person name="Gaskell J."/>
            <person name="Glotzer D."/>
            <person name="Gorecki P."/>
            <person name="Heitman J."/>
            <person name="Hesse C."/>
            <person name="Hori C."/>
            <person name="Igarashi K."/>
            <person name="Jurgens J.A."/>
            <person name="Kallen N."/>
            <person name="Kersten P."/>
            <person name="Kohler A."/>
            <person name="Kuees U."/>
            <person name="Kumar T.K.A."/>
            <person name="Kuo A."/>
            <person name="LaButti K."/>
            <person name="Larrondo L.F."/>
            <person name="Lindquist E."/>
            <person name="Ling A."/>
            <person name="Lombard V."/>
            <person name="Lucas S."/>
            <person name="Lundell T."/>
            <person name="Martin R."/>
            <person name="McLaughlin D.J."/>
            <person name="Morgenstern I."/>
            <person name="Morin E."/>
            <person name="Murat C."/>
            <person name="Nagy L.G."/>
            <person name="Nolan M."/>
            <person name="Ohm R.A."/>
            <person name="Patyshakuliyeva A."/>
            <person name="Rokas A."/>
            <person name="Ruiz-Duenas F.J."/>
            <person name="Sabat G."/>
            <person name="Salamov A."/>
            <person name="Samejima M."/>
            <person name="Schmutz J."/>
            <person name="Slot J.C."/>
            <person name="St John F."/>
            <person name="Stenlid J."/>
            <person name="Sun H."/>
            <person name="Sun S."/>
            <person name="Syed K."/>
            <person name="Tsang A."/>
            <person name="Wiebenga A."/>
            <person name="Young D."/>
            <person name="Pisabarro A."/>
            <person name="Eastwood D.C."/>
            <person name="Martin F."/>
            <person name="Cullen D."/>
            <person name="Grigoriev I.V."/>
            <person name="Hibbett D.S."/>
        </authorList>
    </citation>
    <scope>NUCLEOTIDE SEQUENCE</scope>
    <source>
        <strain evidence="2">FP-58527</strain>
    </source>
</reference>
<organism evidence="1 2">
    <name type="scientific">Fomitopsis schrenkii</name>
    <name type="common">Brown rot fungus</name>
    <dbReference type="NCBI Taxonomy" id="2126942"/>
    <lineage>
        <taxon>Eukaryota</taxon>
        <taxon>Fungi</taxon>
        <taxon>Dikarya</taxon>
        <taxon>Basidiomycota</taxon>
        <taxon>Agaricomycotina</taxon>
        <taxon>Agaricomycetes</taxon>
        <taxon>Polyporales</taxon>
        <taxon>Fomitopsis</taxon>
    </lineage>
</organism>
<dbReference type="InParanoid" id="S8DUD8"/>
<dbReference type="HOGENOM" id="CLU_106371_0_0_1"/>
<sequence length="185" mass="21164">MVMHSRLACRPSTRDVDYNHRSFVWEWQRKGVYNAGEYLKSCIAATAFKYNLGSDWMNACADVALPMSVDACGQTCDPIWTDAMTAQNRKINTIFSAPGLELVGVSWSWAVALKLVRYEKYDPHDIANILRLGNRQKGVQWTRQLLEEWLVNMCGAMGYRSYPSWQMEATRDKMRHAIALAQAHP</sequence>
<dbReference type="OrthoDB" id="3141838at2759"/>
<dbReference type="eggNOG" id="ENOG502SNM6">
    <property type="taxonomic scope" value="Eukaryota"/>
</dbReference>
<dbReference type="Proteomes" id="UP000015241">
    <property type="component" value="Unassembled WGS sequence"/>
</dbReference>